<dbReference type="Proteomes" id="UP000315010">
    <property type="component" value="Unassembled WGS sequence"/>
</dbReference>
<sequence length="70" mass="7706">MSTLPSIEPKHSGKQPTSVYTVMLLLSVLFLLIAVILMIVELGRWAPDYYSTRAAQPGAMVVHVDGPTYM</sequence>
<accession>A0A5C5Z868</accession>
<dbReference type="AlphaFoldDB" id="A0A5C5Z868"/>
<evidence type="ECO:0000256" key="1">
    <source>
        <dbReference type="SAM" id="Phobius"/>
    </source>
</evidence>
<keyword evidence="1" id="KW-0812">Transmembrane</keyword>
<keyword evidence="1" id="KW-1133">Transmembrane helix</keyword>
<organism evidence="2 3">
    <name type="scientific">Novipirellula herctigrandis</name>
    <dbReference type="NCBI Taxonomy" id="2527986"/>
    <lineage>
        <taxon>Bacteria</taxon>
        <taxon>Pseudomonadati</taxon>
        <taxon>Planctomycetota</taxon>
        <taxon>Planctomycetia</taxon>
        <taxon>Pirellulales</taxon>
        <taxon>Pirellulaceae</taxon>
        <taxon>Novipirellula</taxon>
    </lineage>
</organism>
<dbReference type="EMBL" id="SJPJ01000001">
    <property type="protein sequence ID" value="TWT83492.1"/>
    <property type="molecule type" value="Genomic_DNA"/>
</dbReference>
<dbReference type="OrthoDB" id="286886at2"/>
<gene>
    <name evidence="2" type="ORF">CA13_49570</name>
</gene>
<keyword evidence="3" id="KW-1185">Reference proteome</keyword>
<protein>
    <submittedName>
        <fullName evidence="2">Uncharacterized protein</fullName>
    </submittedName>
</protein>
<proteinExistence type="predicted"/>
<keyword evidence="1" id="KW-0472">Membrane</keyword>
<name>A0A5C5Z868_9BACT</name>
<comment type="caution">
    <text evidence="2">The sequence shown here is derived from an EMBL/GenBank/DDBJ whole genome shotgun (WGS) entry which is preliminary data.</text>
</comment>
<evidence type="ECO:0000313" key="2">
    <source>
        <dbReference type="EMBL" id="TWT83492.1"/>
    </source>
</evidence>
<dbReference type="RefSeq" id="WP_146400700.1">
    <property type="nucleotide sequence ID" value="NZ_SJPJ01000001.1"/>
</dbReference>
<evidence type="ECO:0000313" key="3">
    <source>
        <dbReference type="Proteomes" id="UP000315010"/>
    </source>
</evidence>
<feature type="transmembrane region" description="Helical" evidence="1">
    <location>
        <begin position="20"/>
        <end position="40"/>
    </location>
</feature>
<reference evidence="2 3" key="1">
    <citation type="submission" date="2019-02" db="EMBL/GenBank/DDBJ databases">
        <title>Deep-cultivation of Planctomycetes and their phenomic and genomic characterization uncovers novel biology.</title>
        <authorList>
            <person name="Wiegand S."/>
            <person name="Jogler M."/>
            <person name="Boedeker C."/>
            <person name="Pinto D."/>
            <person name="Vollmers J."/>
            <person name="Rivas-Marin E."/>
            <person name="Kohn T."/>
            <person name="Peeters S.H."/>
            <person name="Heuer A."/>
            <person name="Rast P."/>
            <person name="Oberbeckmann S."/>
            <person name="Bunk B."/>
            <person name="Jeske O."/>
            <person name="Meyerdierks A."/>
            <person name="Storesund J.E."/>
            <person name="Kallscheuer N."/>
            <person name="Luecker S."/>
            <person name="Lage O.M."/>
            <person name="Pohl T."/>
            <person name="Merkel B.J."/>
            <person name="Hornburger P."/>
            <person name="Mueller R.-W."/>
            <person name="Bruemmer F."/>
            <person name="Labrenz M."/>
            <person name="Spormann A.M."/>
            <person name="Op Den Camp H."/>
            <person name="Overmann J."/>
            <person name="Amann R."/>
            <person name="Jetten M.S.M."/>
            <person name="Mascher T."/>
            <person name="Medema M.H."/>
            <person name="Devos D.P."/>
            <person name="Kaster A.-K."/>
            <person name="Ovreas L."/>
            <person name="Rohde M."/>
            <person name="Galperin M.Y."/>
            <person name="Jogler C."/>
        </authorList>
    </citation>
    <scope>NUCLEOTIDE SEQUENCE [LARGE SCALE GENOMIC DNA]</scope>
    <source>
        <strain evidence="2 3">CA13</strain>
    </source>
</reference>